<keyword evidence="1" id="KW-0812">Transmembrane</keyword>
<sequence>MTDGKQHHDARSFGERYDEGGGTPLGGYMALAVTFTAGAGAFAAIAWRRGLRLPDTVPAWDVALLGTATFKASRLLTKDKVTSFLRAPFTHRERESNANEVMDAPRGNGLRRAVGDLVSCPFCTSTWVAGGLVGSYAVAPRAARLLCAGLSAVVVSDWLQYAWSVTEQKAEE</sequence>
<dbReference type="Pfam" id="PF07098">
    <property type="entry name" value="DUF1360"/>
    <property type="match status" value="1"/>
</dbReference>
<keyword evidence="1" id="KW-1133">Transmembrane helix</keyword>
<gene>
    <name evidence="2" type="ORF">GCM10022384_02450</name>
</gene>
<name>A0ABP7NSB3_9ACTN</name>
<evidence type="ECO:0000256" key="1">
    <source>
        <dbReference type="SAM" id="Phobius"/>
    </source>
</evidence>
<feature type="transmembrane region" description="Helical" evidence="1">
    <location>
        <begin position="25"/>
        <end position="47"/>
    </location>
</feature>
<reference evidence="3" key="1">
    <citation type="journal article" date="2019" name="Int. J. Syst. Evol. Microbiol.">
        <title>The Global Catalogue of Microorganisms (GCM) 10K type strain sequencing project: providing services to taxonomists for standard genome sequencing and annotation.</title>
        <authorList>
            <consortium name="The Broad Institute Genomics Platform"/>
            <consortium name="The Broad Institute Genome Sequencing Center for Infectious Disease"/>
            <person name="Wu L."/>
            <person name="Ma J."/>
        </authorList>
    </citation>
    <scope>NUCLEOTIDE SEQUENCE [LARGE SCALE GENOMIC DNA]</scope>
    <source>
        <strain evidence="3">JCM 17027</strain>
    </source>
</reference>
<comment type="caution">
    <text evidence="2">The sequence shown here is derived from an EMBL/GenBank/DDBJ whole genome shotgun (WGS) entry which is preliminary data.</text>
</comment>
<keyword evidence="1" id="KW-0472">Membrane</keyword>
<dbReference type="EMBL" id="BAABCQ010000002">
    <property type="protein sequence ID" value="GAA3952374.1"/>
    <property type="molecule type" value="Genomic_DNA"/>
</dbReference>
<dbReference type="Proteomes" id="UP001500034">
    <property type="component" value="Unassembled WGS sequence"/>
</dbReference>
<keyword evidence="3" id="KW-1185">Reference proteome</keyword>
<organism evidence="2 3">
    <name type="scientific">Streptomyces marokkonensis</name>
    <dbReference type="NCBI Taxonomy" id="324855"/>
    <lineage>
        <taxon>Bacteria</taxon>
        <taxon>Bacillati</taxon>
        <taxon>Actinomycetota</taxon>
        <taxon>Actinomycetes</taxon>
        <taxon>Kitasatosporales</taxon>
        <taxon>Streptomycetaceae</taxon>
        <taxon>Streptomyces</taxon>
    </lineage>
</organism>
<dbReference type="InterPro" id="IPR010773">
    <property type="entry name" value="Mycophage_PG1_Gp7"/>
</dbReference>
<accession>A0ABP7NSB3</accession>
<proteinExistence type="predicted"/>
<evidence type="ECO:0000313" key="3">
    <source>
        <dbReference type="Proteomes" id="UP001500034"/>
    </source>
</evidence>
<evidence type="ECO:0000313" key="2">
    <source>
        <dbReference type="EMBL" id="GAA3952374.1"/>
    </source>
</evidence>
<dbReference type="RefSeq" id="WP_345588285.1">
    <property type="nucleotide sequence ID" value="NZ_BAABCQ010000002.1"/>
</dbReference>
<protein>
    <submittedName>
        <fullName evidence="2">DUF1360 domain-containing protein</fullName>
    </submittedName>
</protein>